<name>A0AAJ0CSJ5_9HYPO</name>
<organism evidence="2 3">
    <name type="scientific">Conoideocrella luteorostrata</name>
    <dbReference type="NCBI Taxonomy" id="1105319"/>
    <lineage>
        <taxon>Eukaryota</taxon>
        <taxon>Fungi</taxon>
        <taxon>Dikarya</taxon>
        <taxon>Ascomycota</taxon>
        <taxon>Pezizomycotina</taxon>
        <taxon>Sordariomycetes</taxon>
        <taxon>Hypocreomycetidae</taxon>
        <taxon>Hypocreales</taxon>
        <taxon>Clavicipitaceae</taxon>
        <taxon>Conoideocrella</taxon>
    </lineage>
</organism>
<evidence type="ECO:0000313" key="2">
    <source>
        <dbReference type="EMBL" id="KAK2603937.1"/>
    </source>
</evidence>
<sequence>MANFSHHYYTASPVLVIPQPCYQTQLSAGTFGRHQSPLMQYNAAPTVPAQATPARSGGRKRSRDEASINLEPDPQPVAIDDPQKDWIYGPGMVLIKPATGYVTDASSQSGTWVEEATHEKQKAVPETQSSQLETRSHKSQRLDCAPDNSSARIPLHCAPSSRTQSNSSGNDFNNTVVIDNFTFHLGIGWRKISDDEHIQAAARGWARFIENNFGLSNVQVCLESKGLQSYLVEASEGYFLFAENLRQGRLVSRTAEGALQNLKLLPPRFEGPELVLAKSKQHVGFFTDTAMAIDQ</sequence>
<accession>A0AAJ0CSJ5</accession>
<dbReference type="Proteomes" id="UP001251528">
    <property type="component" value="Unassembled WGS sequence"/>
</dbReference>
<feature type="region of interest" description="Disordered" evidence="1">
    <location>
        <begin position="47"/>
        <end position="82"/>
    </location>
</feature>
<reference evidence="2" key="1">
    <citation type="submission" date="2023-06" db="EMBL/GenBank/DDBJ databases">
        <title>Conoideocrella luteorostrata (Hypocreales: Clavicipitaceae), a potential biocontrol fungus for elongate hemlock scale in United States Christmas tree production areas.</title>
        <authorList>
            <person name="Barrett H."/>
            <person name="Lovett B."/>
            <person name="Macias A.M."/>
            <person name="Stajich J.E."/>
            <person name="Kasson M.T."/>
        </authorList>
    </citation>
    <scope>NUCLEOTIDE SEQUENCE</scope>
    <source>
        <strain evidence="2">ARSEF 14590</strain>
    </source>
</reference>
<gene>
    <name evidence="2" type="ORF">QQS21_003872</name>
</gene>
<evidence type="ECO:0000256" key="1">
    <source>
        <dbReference type="SAM" id="MobiDB-lite"/>
    </source>
</evidence>
<comment type="caution">
    <text evidence="2">The sequence shown here is derived from an EMBL/GenBank/DDBJ whole genome shotgun (WGS) entry which is preliminary data.</text>
</comment>
<protein>
    <submittedName>
        <fullName evidence="2">Uncharacterized protein</fullName>
    </submittedName>
</protein>
<proteinExistence type="predicted"/>
<evidence type="ECO:0000313" key="3">
    <source>
        <dbReference type="Proteomes" id="UP001251528"/>
    </source>
</evidence>
<dbReference type="EMBL" id="JASWJB010000053">
    <property type="protein sequence ID" value="KAK2603937.1"/>
    <property type="molecule type" value="Genomic_DNA"/>
</dbReference>
<feature type="region of interest" description="Disordered" evidence="1">
    <location>
        <begin position="117"/>
        <end position="150"/>
    </location>
</feature>
<keyword evidence="3" id="KW-1185">Reference proteome</keyword>
<dbReference type="AlphaFoldDB" id="A0AAJ0CSJ5"/>